<dbReference type="InterPro" id="IPR004358">
    <property type="entry name" value="Sig_transdc_His_kin-like_C"/>
</dbReference>
<dbReference type="PRINTS" id="PR00344">
    <property type="entry name" value="BCTRLSENSOR"/>
</dbReference>
<comment type="caution">
    <text evidence="5">The sequence shown here is derived from an EMBL/GenBank/DDBJ whole genome shotgun (WGS) entry which is preliminary data.</text>
</comment>
<gene>
    <name evidence="5" type="ORF">QE404_002683</name>
</gene>
<organism evidence="5 6">
    <name type="scientific">Chryseobacterium camelliae</name>
    <dbReference type="NCBI Taxonomy" id="1265445"/>
    <lineage>
        <taxon>Bacteria</taxon>
        <taxon>Pseudomonadati</taxon>
        <taxon>Bacteroidota</taxon>
        <taxon>Flavobacteriia</taxon>
        <taxon>Flavobacteriales</taxon>
        <taxon>Weeksellaceae</taxon>
        <taxon>Chryseobacterium group</taxon>
        <taxon>Chryseobacterium</taxon>
    </lineage>
</organism>
<dbReference type="PANTHER" id="PTHR43547:SF2">
    <property type="entry name" value="HYBRID SIGNAL TRANSDUCTION HISTIDINE KINASE C"/>
    <property type="match status" value="1"/>
</dbReference>
<dbReference type="EMBL" id="JAUTAL010000001">
    <property type="protein sequence ID" value="MDQ1097536.1"/>
    <property type="molecule type" value="Genomic_DNA"/>
</dbReference>
<proteinExistence type="predicted"/>
<evidence type="ECO:0000313" key="5">
    <source>
        <dbReference type="EMBL" id="MDQ1097536.1"/>
    </source>
</evidence>
<keyword evidence="6" id="KW-1185">Reference proteome</keyword>
<feature type="domain" description="Histidine kinase" evidence="4">
    <location>
        <begin position="184"/>
        <end position="400"/>
    </location>
</feature>
<reference evidence="5 6" key="1">
    <citation type="submission" date="2023-07" db="EMBL/GenBank/DDBJ databases">
        <title>Functional and genomic diversity of the sorghum phyllosphere microbiome.</title>
        <authorList>
            <person name="Shade A."/>
        </authorList>
    </citation>
    <scope>NUCLEOTIDE SEQUENCE [LARGE SCALE GENOMIC DNA]</scope>
    <source>
        <strain evidence="5 6">SORGH_AS_1064</strain>
    </source>
</reference>
<dbReference type="SMART" id="SM00388">
    <property type="entry name" value="HisKA"/>
    <property type="match status" value="1"/>
</dbReference>
<dbReference type="Gene3D" id="3.30.565.10">
    <property type="entry name" value="Histidine kinase-like ATPase, C-terminal domain"/>
    <property type="match status" value="1"/>
</dbReference>
<dbReference type="InterPro" id="IPR003018">
    <property type="entry name" value="GAF"/>
</dbReference>
<dbReference type="InterPro" id="IPR036890">
    <property type="entry name" value="HATPase_C_sf"/>
</dbReference>
<evidence type="ECO:0000256" key="2">
    <source>
        <dbReference type="ARBA" id="ARBA00012438"/>
    </source>
</evidence>
<dbReference type="SUPFAM" id="SSF55781">
    <property type="entry name" value="GAF domain-like"/>
    <property type="match status" value="1"/>
</dbReference>
<name>A0ABU0TKL0_9FLAO</name>
<accession>A0ABU0TKL0</accession>
<dbReference type="Proteomes" id="UP001225072">
    <property type="component" value="Unassembled WGS sequence"/>
</dbReference>
<dbReference type="InterPro" id="IPR003594">
    <property type="entry name" value="HATPase_dom"/>
</dbReference>
<dbReference type="InterPro" id="IPR005467">
    <property type="entry name" value="His_kinase_dom"/>
</dbReference>
<dbReference type="Gene3D" id="1.10.287.130">
    <property type="match status" value="1"/>
</dbReference>
<dbReference type="InterPro" id="IPR036097">
    <property type="entry name" value="HisK_dim/P_sf"/>
</dbReference>
<keyword evidence="3" id="KW-0597">Phosphoprotein</keyword>
<dbReference type="Pfam" id="PF02518">
    <property type="entry name" value="HATPase_c"/>
    <property type="match status" value="1"/>
</dbReference>
<dbReference type="Pfam" id="PF01590">
    <property type="entry name" value="GAF"/>
    <property type="match status" value="1"/>
</dbReference>
<dbReference type="RefSeq" id="WP_307451127.1">
    <property type="nucleotide sequence ID" value="NZ_JAUTAL010000001.1"/>
</dbReference>
<evidence type="ECO:0000313" key="6">
    <source>
        <dbReference type="Proteomes" id="UP001225072"/>
    </source>
</evidence>
<evidence type="ECO:0000256" key="1">
    <source>
        <dbReference type="ARBA" id="ARBA00000085"/>
    </source>
</evidence>
<dbReference type="SMART" id="SM00387">
    <property type="entry name" value="HATPase_c"/>
    <property type="match status" value="1"/>
</dbReference>
<dbReference type="SUPFAM" id="SSF47384">
    <property type="entry name" value="Homodimeric domain of signal transducing histidine kinase"/>
    <property type="match status" value="1"/>
</dbReference>
<evidence type="ECO:0000259" key="4">
    <source>
        <dbReference type="PROSITE" id="PS50109"/>
    </source>
</evidence>
<dbReference type="SUPFAM" id="SSF55874">
    <property type="entry name" value="ATPase domain of HSP90 chaperone/DNA topoisomerase II/histidine kinase"/>
    <property type="match status" value="1"/>
</dbReference>
<sequence>MKKYSFPDDLIPSNDGARLSKLKQYDVVDTLSEPEFDTISSIAAEIFQAPGAFVNFVDAEKVFFKSNLSTFPTNQVHRNDSLCSLTILEDDITVFYDTHEFNELSQNPYVHTEGGIRFYAGAPIKTPEGHNIGTVCVIDDQPRNAITETQASLLKKLASLALEKLESRRMKRQMSQIVDDHLHQVTHDLLNPLTSIMISAQLIQKKAGDNEIIQKVGNSILERADFMQKSISNLLSDASLNKGEEQLSKESVKIRDLINHLYRDFKMIMEHKQQVLKIQGVTDTILHIDRKRIHNVLANLLSNASKYSPLGSVINLHYSESEKTVLFQISDKGAGIAQEEFDKLFRKFSRLSSKPTGNERSHGFGLYTVKVLTEMHGGKVWAESPGIGQGTTFFVELPRH</sequence>
<keyword evidence="5" id="KW-0418">Kinase</keyword>
<keyword evidence="5" id="KW-0808">Transferase</keyword>
<dbReference type="PANTHER" id="PTHR43547">
    <property type="entry name" value="TWO-COMPONENT HISTIDINE KINASE"/>
    <property type="match status" value="1"/>
</dbReference>
<dbReference type="Gene3D" id="3.30.450.40">
    <property type="match status" value="1"/>
</dbReference>
<dbReference type="GO" id="GO:0016301">
    <property type="term" value="F:kinase activity"/>
    <property type="evidence" value="ECO:0007669"/>
    <property type="project" value="UniProtKB-KW"/>
</dbReference>
<comment type="catalytic activity">
    <reaction evidence="1">
        <text>ATP + protein L-histidine = ADP + protein N-phospho-L-histidine.</text>
        <dbReference type="EC" id="2.7.13.3"/>
    </reaction>
</comment>
<dbReference type="InterPro" id="IPR029016">
    <property type="entry name" value="GAF-like_dom_sf"/>
</dbReference>
<dbReference type="EC" id="2.7.13.3" evidence="2"/>
<protein>
    <recommendedName>
        <fullName evidence="2">histidine kinase</fullName>
        <ecNumber evidence="2">2.7.13.3</ecNumber>
    </recommendedName>
</protein>
<dbReference type="Pfam" id="PF00512">
    <property type="entry name" value="HisKA"/>
    <property type="match status" value="1"/>
</dbReference>
<dbReference type="PROSITE" id="PS50109">
    <property type="entry name" value="HIS_KIN"/>
    <property type="match status" value="1"/>
</dbReference>
<dbReference type="InterPro" id="IPR003661">
    <property type="entry name" value="HisK_dim/P_dom"/>
</dbReference>
<dbReference type="CDD" id="cd00082">
    <property type="entry name" value="HisKA"/>
    <property type="match status" value="1"/>
</dbReference>
<evidence type="ECO:0000256" key="3">
    <source>
        <dbReference type="ARBA" id="ARBA00022553"/>
    </source>
</evidence>